<sequence length="272" mass="29196">MASMMIHRKSRGFAPDGFFECEAKGLQWLAEASGKGGPRVVAVDSWGRDYLDIERILASAPSSQAAFSFGKALAHMHDCGAAAWGAPPAGYSGISYFGPLQDPVPMDTGSWNTVAEYLAEGRLRPMVRIGMERGALDSGDMALTERVIDALPDILGAAADDSPARVHGDLWSGNVMWTSTAADGSALRQAEAVLIDPAAHGGHREEDLSMLQLFGMSYMQEILDGYRSAHPLKAGYAGRVTLWQLYPIAGHCAFFGGGYVSQYRSMCRSLLS</sequence>
<dbReference type="InterPro" id="IPR011009">
    <property type="entry name" value="Kinase-like_dom_sf"/>
</dbReference>
<proteinExistence type="inferred from homology"/>
<dbReference type="OrthoDB" id="5291879at2"/>
<name>J0D639_9BIFI</name>
<dbReference type="STRING" id="857290.HMPREF9156_00209"/>
<dbReference type="HOGENOM" id="CLU_036517_0_2_11"/>
<dbReference type="PANTHER" id="PTHR12149">
    <property type="entry name" value="FRUCTOSAMINE 3 KINASE-RELATED PROTEIN"/>
    <property type="match status" value="1"/>
</dbReference>
<dbReference type="Gene3D" id="1.20.1270.240">
    <property type="match status" value="1"/>
</dbReference>
<dbReference type="Gene3D" id="3.30.200.20">
    <property type="entry name" value="Phosphorylase Kinase, domain 1"/>
    <property type="match status" value="1"/>
</dbReference>
<dbReference type="RefSeq" id="WP_007147277.1">
    <property type="nucleotide sequence ID" value="NZ_AKCI01000001.1"/>
</dbReference>
<reference evidence="2 3" key="1">
    <citation type="submission" date="2012-01" db="EMBL/GenBank/DDBJ databases">
        <title>The Genome Sequence of Scardovia wiggsiae F0424.</title>
        <authorList>
            <consortium name="The Broad Institute Genome Sequencing Platform"/>
            <person name="Earl A."/>
            <person name="Ward D."/>
            <person name="Feldgarden M."/>
            <person name="Gevers D."/>
            <person name="Izard J."/>
            <person name="Ganesan A."/>
            <person name="Baranova O.V."/>
            <person name="Blanton J.M."/>
            <person name="Tanner A.C."/>
            <person name="Mathney J."/>
            <person name="Dewhirst F.E."/>
            <person name="Young S.K."/>
            <person name="Zeng Q."/>
            <person name="Gargeya S."/>
            <person name="Fitzgerald M."/>
            <person name="Haas B."/>
            <person name="Abouelleil A."/>
            <person name="Alvarado L."/>
            <person name="Arachchi H.M."/>
            <person name="Berlin A."/>
            <person name="Chapman S.B."/>
            <person name="Gearin G."/>
            <person name="Goldberg J."/>
            <person name="Griggs A."/>
            <person name="Gujja S."/>
            <person name="Hansen M."/>
            <person name="Heiman D."/>
            <person name="Howarth C."/>
            <person name="Larimer J."/>
            <person name="Lui A."/>
            <person name="MacDonald P.J.P."/>
            <person name="McCowen C."/>
            <person name="Montmayeur A."/>
            <person name="Murphy C."/>
            <person name="Neiman D."/>
            <person name="Pearson M."/>
            <person name="Priest M."/>
            <person name="Roberts A."/>
            <person name="Saif S."/>
            <person name="Shea T."/>
            <person name="Sisk P."/>
            <person name="Stolte C."/>
            <person name="Sykes S."/>
            <person name="Wortman J."/>
            <person name="Nusbaum C."/>
            <person name="Birren B."/>
        </authorList>
    </citation>
    <scope>NUCLEOTIDE SEQUENCE [LARGE SCALE GENOMIC DNA]</scope>
    <source>
        <strain evidence="2 3">F0424</strain>
    </source>
</reference>
<keyword evidence="1" id="KW-0418">Kinase</keyword>
<dbReference type="GO" id="GO:0016301">
    <property type="term" value="F:kinase activity"/>
    <property type="evidence" value="ECO:0007669"/>
    <property type="project" value="UniProtKB-UniRule"/>
</dbReference>
<dbReference type="AlphaFoldDB" id="J0D639"/>
<dbReference type="Pfam" id="PF03881">
    <property type="entry name" value="Fructosamin_kin"/>
    <property type="match status" value="1"/>
</dbReference>
<dbReference type="PIRSF" id="PIRSF006221">
    <property type="entry name" value="Ketosamine-3-kinase"/>
    <property type="match status" value="1"/>
</dbReference>
<dbReference type="Proteomes" id="UP000006415">
    <property type="component" value="Unassembled WGS sequence"/>
</dbReference>
<dbReference type="SUPFAM" id="SSF56112">
    <property type="entry name" value="Protein kinase-like (PK-like)"/>
    <property type="match status" value="1"/>
</dbReference>
<comment type="similarity">
    <text evidence="1">Belongs to the fructosamine kinase family.</text>
</comment>
<dbReference type="eggNOG" id="COG3001">
    <property type="taxonomic scope" value="Bacteria"/>
</dbReference>
<keyword evidence="1" id="KW-0808">Transferase</keyword>
<comment type="caution">
    <text evidence="2">The sequence shown here is derived from an EMBL/GenBank/DDBJ whole genome shotgun (WGS) entry which is preliminary data.</text>
</comment>
<dbReference type="Gene3D" id="1.10.510.10">
    <property type="entry name" value="Transferase(Phosphotransferase) domain 1"/>
    <property type="match status" value="1"/>
</dbReference>
<evidence type="ECO:0008006" key="4">
    <source>
        <dbReference type="Google" id="ProtNLM"/>
    </source>
</evidence>
<accession>J0D639</accession>
<gene>
    <name evidence="2" type="ORF">HMPREF9156_00209</name>
</gene>
<dbReference type="EMBL" id="AGZS01000001">
    <property type="protein sequence ID" value="EJD65445.1"/>
    <property type="molecule type" value="Genomic_DNA"/>
</dbReference>
<evidence type="ECO:0000313" key="2">
    <source>
        <dbReference type="EMBL" id="EJD65445.1"/>
    </source>
</evidence>
<dbReference type="PANTHER" id="PTHR12149:SF8">
    <property type="entry name" value="PROTEIN-RIBULOSAMINE 3-KINASE"/>
    <property type="match status" value="1"/>
</dbReference>
<evidence type="ECO:0000313" key="3">
    <source>
        <dbReference type="Proteomes" id="UP000006415"/>
    </source>
</evidence>
<keyword evidence="3" id="KW-1185">Reference proteome</keyword>
<protein>
    <recommendedName>
        <fullName evidence="4">Fructosamine kinase</fullName>
    </recommendedName>
</protein>
<organism evidence="2 3">
    <name type="scientific">Scardovia wiggsiae F0424</name>
    <dbReference type="NCBI Taxonomy" id="857290"/>
    <lineage>
        <taxon>Bacteria</taxon>
        <taxon>Bacillati</taxon>
        <taxon>Actinomycetota</taxon>
        <taxon>Actinomycetes</taxon>
        <taxon>Bifidobacteriales</taxon>
        <taxon>Bifidobacteriaceae</taxon>
        <taxon>Scardovia</taxon>
    </lineage>
</organism>
<evidence type="ECO:0000256" key="1">
    <source>
        <dbReference type="PIRNR" id="PIRNR006221"/>
    </source>
</evidence>
<dbReference type="InterPro" id="IPR016477">
    <property type="entry name" value="Fructo-/Ketosamine-3-kinase"/>
</dbReference>